<organism evidence="6 7">
    <name type="scientific">Ruminiclostridium hungatei</name>
    <name type="common">Clostridium hungatei</name>
    <dbReference type="NCBI Taxonomy" id="48256"/>
    <lineage>
        <taxon>Bacteria</taxon>
        <taxon>Bacillati</taxon>
        <taxon>Bacillota</taxon>
        <taxon>Clostridia</taxon>
        <taxon>Eubacteriales</taxon>
        <taxon>Oscillospiraceae</taxon>
        <taxon>Ruminiclostridium</taxon>
    </lineage>
</organism>
<dbReference type="InterPro" id="IPR014284">
    <property type="entry name" value="RNA_pol_sigma-70_dom"/>
</dbReference>
<keyword evidence="4" id="KW-0804">Transcription</keyword>
<dbReference type="PANTHER" id="PTHR30385:SF7">
    <property type="entry name" value="RNA POLYMERASE SIGMA FACTOR FLIA"/>
    <property type="match status" value="1"/>
</dbReference>
<dbReference type="InterPro" id="IPR007627">
    <property type="entry name" value="RNA_pol_sigma70_r2"/>
</dbReference>
<dbReference type="PANTHER" id="PTHR30385">
    <property type="entry name" value="SIGMA FACTOR F FLAGELLAR"/>
    <property type="match status" value="1"/>
</dbReference>
<dbReference type="PROSITE" id="PS00716">
    <property type="entry name" value="SIGMA70_2"/>
    <property type="match status" value="1"/>
</dbReference>
<dbReference type="NCBIfam" id="NF005413">
    <property type="entry name" value="PRK06986.1"/>
    <property type="match status" value="1"/>
</dbReference>
<comment type="caution">
    <text evidence="6">The sequence shown here is derived from an EMBL/GenBank/DDBJ whole genome shotgun (WGS) entry which is preliminary data.</text>
</comment>
<dbReference type="Pfam" id="PF04539">
    <property type="entry name" value="Sigma70_r3"/>
    <property type="match status" value="1"/>
</dbReference>
<dbReference type="NCBIfam" id="TIGR02479">
    <property type="entry name" value="FliA_WhiG"/>
    <property type="match status" value="1"/>
</dbReference>
<evidence type="ECO:0000313" key="6">
    <source>
        <dbReference type="EMBL" id="OPX44563.1"/>
    </source>
</evidence>
<reference evidence="6 7" key="1">
    <citation type="submission" date="2017-03" db="EMBL/GenBank/DDBJ databases">
        <title>Genome sequence of Clostridium hungatei DSM 14427.</title>
        <authorList>
            <person name="Poehlein A."/>
            <person name="Daniel R."/>
        </authorList>
    </citation>
    <scope>NUCLEOTIDE SEQUENCE [LARGE SCALE GENOMIC DNA]</scope>
    <source>
        <strain evidence="6 7">DSM 14427</strain>
    </source>
</reference>
<evidence type="ECO:0000259" key="5">
    <source>
        <dbReference type="PROSITE" id="PS00716"/>
    </source>
</evidence>
<dbReference type="CDD" id="cd06171">
    <property type="entry name" value="Sigma70_r4"/>
    <property type="match status" value="1"/>
</dbReference>
<dbReference type="GO" id="GO:0016987">
    <property type="term" value="F:sigma factor activity"/>
    <property type="evidence" value="ECO:0007669"/>
    <property type="project" value="UniProtKB-KW"/>
</dbReference>
<dbReference type="SUPFAM" id="SSF88946">
    <property type="entry name" value="Sigma2 domain of RNA polymerase sigma factors"/>
    <property type="match status" value="1"/>
</dbReference>
<dbReference type="InterPro" id="IPR013324">
    <property type="entry name" value="RNA_pol_sigma_r3/r4-like"/>
</dbReference>
<dbReference type="RefSeq" id="WP_080064002.1">
    <property type="nucleotide sequence ID" value="NZ_MZGX01000008.1"/>
</dbReference>
<dbReference type="Pfam" id="PF04542">
    <property type="entry name" value="Sigma70_r2"/>
    <property type="match status" value="1"/>
</dbReference>
<dbReference type="InterPro" id="IPR013325">
    <property type="entry name" value="RNA_pol_sigma_r2"/>
</dbReference>
<dbReference type="AlphaFoldDB" id="A0A1V4SL92"/>
<accession>A0A1V4SL92</accession>
<dbReference type="PIRSF" id="PIRSF000770">
    <property type="entry name" value="RNA_pol_sigma-SigE/K"/>
    <property type="match status" value="1"/>
</dbReference>
<gene>
    <name evidence="6" type="primary">fliA</name>
    <name evidence="6" type="ORF">CLHUN_15570</name>
</gene>
<dbReference type="Gene3D" id="1.20.140.160">
    <property type="match status" value="1"/>
</dbReference>
<keyword evidence="7" id="KW-1185">Reference proteome</keyword>
<dbReference type="InterPro" id="IPR000943">
    <property type="entry name" value="RNA_pol_sigma70"/>
</dbReference>
<name>A0A1V4SL92_RUMHU</name>
<dbReference type="GO" id="GO:0003677">
    <property type="term" value="F:DNA binding"/>
    <property type="evidence" value="ECO:0007669"/>
    <property type="project" value="UniProtKB-KW"/>
</dbReference>
<dbReference type="InterPro" id="IPR007630">
    <property type="entry name" value="RNA_pol_sigma70_r4"/>
</dbReference>
<dbReference type="EMBL" id="MZGX01000008">
    <property type="protein sequence ID" value="OPX44563.1"/>
    <property type="molecule type" value="Genomic_DNA"/>
</dbReference>
<dbReference type="Proteomes" id="UP000191554">
    <property type="component" value="Unassembled WGS sequence"/>
</dbReference>
<keyword evidence="3" id="KW-0238">DNA-binding</keyword>
<dbReference type="Pfam" id="PF04545">
    <property type="entry name" value="Sigma70_r4"/>
    <property type="match status" value="1"/>
</dbReference>
<dbReference type="PRINTS" id="PR00046">
    <property type="entry name" value="SIGMA70FCT"/>
</dbReference>
<dbReference type="Gene3D" id="1.10.1740.10">
    <property type="match status" value="1"/>
</dbReference>
<sequence length="255" mass="29456">MFSVNNISQLWKQYTENKDPAAKEKLIVQYAYLIKYVAGRLSIYFGSNVEFDDLVGYGAFGLIDAIEKFDVTKGAKFETYASLRIRGSIIDSIRDLDWVPRSLRQKNKELERVYAEIENEAGHSATDKQVAEKLGISMDEFYRLLNDVNVSSMMSLEEFMEQNYERGLEIVSENTEDKPEASLELSEIKELLADSINKLPEKEKAVITFYYFEELTLKEISAIMNVTESRISQLHTKALLRMRGKLFRHKIMLES</sequence>
<evidence type="ECO:0000256" key="1">
    <source>
        <dbReference type="ARBA" id="ARBA00023015"/>
    </source>
</evidence>
<evidence type="ECO:0000256" key="4">
    <source>
        <dbReference type="ARBA" id="ARBA00023163"/>
    </source>
</evidence>
<dbReference type="GO" id="GO:0006352">
    <property type="term" value="P:DNA-templated transcription initiation"/>
    <property type="evidence" value="ECO:0007669"/>
    <property type="project" value="InterPro"/>
</dbReference>
<keyword evidence="1" id="KW-0805">Transcription regulation</keyword>
<dbReference type="SUPFAM" id="SSF88659">
    <property type="entry name" value="Sigma3 and sigma4 domains of RNA polymerase sigma factors"/>
    <property type="match status" value="2"/>
</dbReference>
<dbReference type="InterPro" id="IPR012845">
    <property type="entry name" value="RNA_pol_sigma_FliA_WhiG"/>
</dbReference>
<protein>
    <submittedName>
        <fullName evidence="6">RNA polymerase sigma factor FliA</fullName>
    </submittedName>
</protein>
<evidence type="ECO:0000256" key="2">
    <source>
        <dbReference type="ARBA" id="ARBA00023082"/>
    </source>
</evidence>
<feature type="domain" description="RNA polymerase sigma-70" evidence="5">
    <location>
        <begin position="216"/>
        <end position="242"/>
    </location>
</feature>
<evidence type="ECO:0000256" key="3">
    <source>
        <dbReference type="ARBA" id="ARBA00023125"/>
    </source>
</evidence>
<keyword evidence="2" id="KW-0731">Sigma factor</keyword>
<dbReference type="GO" id="GO:0003899">
    <property type="term" value="F:DNA-directed RNA polymerase activity"/>
    <property type="evidence" value="ECO:0007669"/>
    <property type="project" value="InterPro"/>
</dbReference>
<dbReference type="STRING" id="48256.CLHUN_15570"/>
<dbReference type="NCBIfam" id="TIGR02937">
    <property type="entry name" value="sigma70-ECF"/>
    <property type="match status" value="1"/>
</dbReference>
<evidence type="ECO:0000313" key="7">
    <source>
        <dbReference type="Proteomes" id="UP000191554"/>
    </source>
</evidence>
<proteinExistence type="predicted"/>
<dbReference type="OrthoDB" id="9799825at2"/>
<dbReference type="InterPro" id="IPR007624">
    <property type="entry name" value="RNA_pol_sigma70_r3"/>
</dbReference>